<dbReference type="InterPro" id="IPR003675">
    <property type="entry name" value="Rce1/LyrA-like_dom"/>
</dbReference>
<keyword evidence="1" id="KW-0472">Membrane</keyword>
<keyword evidence="1" id="KW-0812">Transmembrane</keyword>
<keyword evidence="1" id="KW-1133">Transmembrane helix</keyword>
<feature type="transmembrane region" description="Helical" evidence="1">
    <location>
        <begin position="147"/>
        <end position="170"/>
    </location>
</feature>
<gene>
    <name evidence="3" type="ORF">MNBD_PLANCTO02-1873</name>
</gene>
<feature type="transmembrane region" description="Helical" evidence="1">
    <location>
        <begin position="20"/>
        <end position="42"/>
    </location>
</feature>
<dbReference type="EMBL" id="UOGL01000006">
    <property type="protein sequence ID" value="VAX35696.1"/>
    <property type="molecule type" value="Genomic_DNA"/>
</dbReference>
<dbReference type="GO" id="GO:0080120">
    <property type="term" value="P:CAAX-box protein maturation"/>
    <property type="evidence" value="ECO:0007669"/>
    <property type="project" value="UniProtKB-ARBA"/>
</dbReference>
<accession>A0A3B1CYH7</accession>
<feature type="transmembrane region" description="Helical" evidence="1">
    <location>
        <begin position="57"/>
        <end position="77"/>
    </location>
</feature>
<evidence type="ECO:0000259" key="2">
    <source>
        <dbReference type="Pfam" id="PF02517"/>
    </source>
</evidence>
<evidence type="ECO:0000256" key="1">
    <source>
        <dbReference type="SAM" id="Phobius"/>
    </source>
</evidence>
<proteinExistence type="predicted"/>
<dbReference type="Pfam" id="PF02517">
    <property type="entry name" value="Rce1-like"/>
    <property type="match status" value="1"/>
</dbReference>
<dbReference type="AlphaFoldDB" id="A0A3B1CYH7"/>
<name>A0A3B1CYH7_9ZZZZ</name>
<sequence>MYEPLDDEPFNDEPLNRVQFLNMGAFVEGGVILLALFLAWVFDVDWQAFLHWDMKAAAWSMGGLLPMLLLFFFLHRFPIGSMLKVKRFLIDVLGPSLSTCRWYELLILAGLAGLSEELLFRGVLQPWFENIGGETAGHSLGVIGSNILFGLVHAVTITYAILASLMGIYLSLLLDISGERNLIIPVIVHALYDFVAFLVISKTYRNEQL</sequence>
<organism evidence="3">
    <name type="scientific">hydrothermal vent metagenome</name>
    <dbReference type="NCBI Taxonomy" id="652676"/>
    <lineage>
        <taxon>unclassified sequences</taxon>
        <taxon>metagenomes</taxon>
        <taxon>ecological metagenomes</taxon>
    </lineage>
</organism>
<reference evidence="3" key="1">
    <citation type="submission" date="2018-06" db="EMBL/GenBank/DDBJ databases">
        <authorList>
            <person name="Zhirakovskaya E."/>
        </authorList>
    </citation>
    <scope>NUCLEOTIDE SEQUENCE</scope>
</reference>
<protein>
    <recommendedName>
        <fullName evidence="2">CAAX prenyl protease 2/Lysostaphin resistance protein A-like domain-containing protein</fullName>
    </recommendedName>
</protein>
<feature type="domain" description="CAAX prenyl protease 2/Lysostaphin resistance protein A-like" evidence="2">
    <location>
        <begin position="102"/>
        <end position="195"/>
    </location>
</feature>
<dbReference type="GO" id="GO:0004175">
    <property type="term" value="F:endopeptidase activity"/>
    <property type="evidence" value="ECO:0007669"/>
    <property type="project" value="UniProtKB-ARBA"/>
</dbReference>
<evidence type="ECO:0000313" key="3">
    <source>
        <dbReference type="EMBL" id="VAX35696.1"/>
    </source>
</evidence>
<feature type="transmembrane region" description="Helical" evidence="1">
    <location>
        <begin position="182"/>
        <end position="200"/>
    </location>
</feature>